<evidence type="ECO:0000313" key="2">
    <source>
        <dbReference type="EMBL" id="AMO66993.1"/>
    </source>
</evidence>
<organism evidence="2 3">
    <name type="scientific">Zhongshania aliphaticivorans</name>
    <dbReference type="NCBI Taxonomy" id="1470434"/>
    <lineage>
        <taxon>Bacteria</taxon>
        <taxon>Pseudomonadati</taxon>
        <taxon>Pseudomonadota</taxon>
        <taxon>Gammaproteobacteria</taxon>
        <taxon>Cellvibrionales</taxon>
        <taxon>Spongiibacteraceae</taxon>
        <taxon>Zhongshania</taxon>
    </lineage>
</organism>
<feature type="transmembrane region" description="Helical" evidence="1">
    <location>
        <begin position="210"/>
        <end position="227"/>
    </location>
</feature>
<evidence type="ECO:0000313" key="3">
    <source>
        <dbReference type="Proteomes" id="UP000074119"/>
    </source>
</evidence>
<dbReference type="AlphaFoldDB" id="A0A127M185"/>
<dbReference type="Proteomes" id="UP000074119">
    <property type="component" value="Chromosome"/>
</dbReference>
<sequence length="451" mass="51206">MLAAKGRLNERPSASKSHAAFMSLVLPFFAMEAVIVLYVLIQGRSLYFLTSERSLYASFAIILAAAYMLVKIPPRIPKLINILDVLFIAYAFLNLYSMLLSFLGGQIDIIFLKQVFFFICMLFFYLYGRFIPPQTSTAKSSSLFFTLIFLHLIIAIANGLQPGADPGFVALSALLLFSSTFNKSLLLRVIACAAIVVYLAPIISNLNRTLIAWLLIFLTATLFQTSYRNKLILLAAIVSAISLVFISAVAIQDYKIQKSESRSVARLNQLVSIARTGTTSQSVSISDRIHEIEGVKRKFAKEGSGENLLMGFGGAARYDAHLTTGVIFGNHNVHVGFYWEYLKRGYLGVFLFIIFNLAVLYSGIRQKDWSYAYRGEIRWILFWYYIASLMFWFTWANFYYTQPPVWLYVGMVFARKAKVSSAYQNIAKLPSKNIYAQHVNYWQTKKARYRL</sequence>
<keyword evidence="1" id="KW-0812">Transmembrane</keyword>
<gene>
    <name evidence="2" type="ORF">AZF00_01165</name>
</gene>
<feature type="transmembrane region" description="Helical" evidence="1">
    <location>
        <begin position="345"/>
        <end position="362"/>
    </location>
</feature>
<feature type="transmembrane region" description="Helical" evidence="1">
    <location>
        <begin position="140"/>
        <end position="160"/>
    </location>
</feature>
<keyword evidence="1" id="KW-0472">Membrane</keyword>
<dbReference type="EMBL" id="CP014544">
    <property type="protein sequence ID" value="AMO66993.1"/>
    <property type="molecule type" value="Genomic_DNA"/>
</dbReference>
<evidence type="ECO:0008006" key="4">
    <source>
        <dbReference type="Google" id="ProtNLM"/>
    </source>
</evidence>
<evidence type="ECO:0000256" key="1">
    <source>
        <dbReference type="SAM" id="Phobius"/>
    </source>
</evidence>
<feature type="transmembrane region" description="Helical" evidence="1">
    <location>
        <begin position="233"/>
        <end position="251"/>
    </location>
</feature>
<feature type="transmembrane region" description="Helical" evidence="1">
    <location>
        <begin position="21"/>
        <end position="41"/>
    </location>
</feature>
<dbReference type="STRING" id="1470434.AZF00_01165"/>
<reference evidence="2 3" key="1">
    <citation type="submission" date="2015-12" db="EMBL/GenBank/DDBJ databases">
        <authorList>
            <person name="Shamseldin A."/>
            <person name="Moawad H."/>
            <person name="Abd El-Rahim W.M."/>
            <person name="Sadowsky M.J."/>
        </authorList>
    </citation>
    <scope>NUCLEOTIDE SEQUENCE [LARGE SCALE GENOMIC DNA]</scope>
    <source>
        <strain evidence="2 3">SM2</strain>
    </source>
</reference>
<dbReference type="RefSeq" id="WP_062382582.1">
    <property type="nucleotide sequence ID" value="NZ_CP014544.1"/>
</dbReference>
<dbReference type="KEGG" id="zal:AZF00_01165"/>
<feature type="transmembrane region" description="Helical" evidence="1">
    <location>
        <begin position="82"/>
        <end position="103"/>
    </location>
</feature>
<accession>A0A127M185</accession>
<feature type="transmembrane region" description="Helical" evidence="1">
    <location>
        <begin position="185"/>
        <end position="203"/>
    </location>
</feature>
<feature type="transmembrane region" description="Helical" evidence="1">
    <location>
        <begin position="53"/>
        <end position="70"/>
    </location>
</feature>
<keyword evidence="1" id="KW-1133">Transmembrane helix</keyword>
<protein>
    <recommendedName>
        <fullName evidence="4">O-antigen ligase domain-containing protein</fullName>
    </recommendedName>
</protein>
<feature type="transmembrane region" description="Helical" evidence="1">
    <location>
        <begin position="109"/>
        <end position="128"/>
    </location>
</feature>
<proteinExistence type="predicted"/>
<feature type="transmembrane region" description="Helical" evidence="1">
    <location>
        <begin position="382"/>
        <end position="400"/>
    </location>
</feature>
<name>A0A127M185_9GAMM</name>